<feature type="transmembrane region" description="Helical" evidence="6">
    <location>
        <begin position="79"/>
        <end position="99"/>
    </location>
</feature>
<reference evidence="9 10" key="1">
    <citation type="journal article" date="2019" name="Int. J. Syst. Evol. Microbiol.">
        <title>The Global Catalogue of Microorganisms (GCM) 10K type strain sequencing project: providing services to taxonomists for standard genome sequencing and annotation.</title>
        <authorList>
            <consortium name="The Broad Institute Genomics Platform"/>
            <consortium name="The Broad Institute Genome Sequencing Center for Infectious Disease"/>
            <person name="Wu L."/>
            <person name="Ma J."/>
        </authorList>
    </citation>
    <scope>NUCLEOTIDE SEQUENCE [LARGE SCALE GENOMIC DNA]</scope>
    <source>
        <strain evidence="9 10">CGMCC 1.15824</strain>
    </source>
</reference>
<feature type="domain" description="DUF4010" evidence="8">
    <location>
        <begin position="200"/>
        <end position="403"/>
    </location>
</feature>
<keyword evidence="2" id="KW-1003">Cell membrane</keyword>
<feature type="transmembrane region" description="Helical" evidence="6">
    <location>
        <begin position="322"/>
        <end position="343"/>
    </location>
</feature>
<feature type="transmembrane region" description="Helical" evidence="6">
    <location>
        <begin position="380"/>
        <end position="399"/>
    </location>
</feature>
<feature type="transmembrane region" description="Helical" evidence="6">
    <location>
        <begin position="194"/>
        <end position="213"/>
    </location>
</feature>
<feature type="transmembrane region" description="Helical" evidence="6">
    <location>
        <begin position="348"/>
        <end position="368"/>
    </location>
</feature>
<evidence type="ECO:0000256" key="1">
    <source>
        <dbReference type="ARBA" id="ARBA00004651"/>
    </source>
</evidence>
<feature type="transmembrane region" description="Helical" evidence="6">
    <location>
        <begin position="106"/>
        <end position="127"/>
    </location>
</feature>
<organism evidence="9 10">
    <name type="scientific">Saliphagus infecundisoli</name>
    <dbReference type="NCBI Taxonomy" id="1849069"/>
    <lineage>
        <taxon>Archaea</taxon>
        <taxon>Methanobacteriati</taxon>
        <taxon>Methanobacteriota</taxon>
        <taxon>Stenosarchaea group</taxon>
        <taxon>Halobacteria</taxon>
        <taxon>Halobacteriales</taxon>
        <taxon>Natrialbaceae</taxon>
        <taxon>Saliphagus</taxon>
    </lineage>
</organism>
<keyword evidence="4 6" id="KW-1133">Transmembrane helix</keyword>
<gene>
    <name evidence="9" type="ORF">ACFPFO_02735</name>
</gene>
<dbReference type="GO" id="GO:0005886">
    <property type="term" value="C:plasma membrane"/>
    <property type="evidence" value="ECO:0007669"/>
    <property type="project" value="UniProtKB-SubCell"/>
</dbReference>
<dbReference type="PRINTS" id="PR01837">
    <property type="entry name" value="MGTCSAPBPROT"/>
</dbReference>
<accession>A0ABD5QAC6</accession>
<comment type="subcellular location">
    <subcellularLocation>
        <location evidence="1">Cell membrane</location>
        <topology evidence="1">Multi-pass membrane protein</topology>
    </subcellularLocation>
</comment>
<evidence type="ECO:0000256" key="4">
    <source>
        <dbReference type="ARBA" id="ARBA00022989"/>
    </source>
</evidence>
<evidence type="ECO:0000256" key="2">
    <source>
        <dbReference type="ARBA" id="ARBA00022475"/>
    </source>
</evidence>
<dbReference type="AlphaFoldDB" id="A0ABD5QAC6"/>
<name>A0ABD5QAC6_9EURY</name>
<dbReference type="Proteomes" id="UP001595925">
    <property type="component" value="Unassembled WGS sequence"/>
</dbReference>
<evidence type="ECO:0000313" key="9">
    <source>
        <dbReference type="EMBL" id="MFC4986708.1"/>
    </source>
</evidence>
<evidence type="ECO:0000256" key="3">
    <source>
        <dbReference type="ARBA" id="ARBA00022692"/>
    </source>
</evidence>
<dbReference type="PANTHER" id="PTHR39084">
    <property type="entry name" value="MEMBRANE PROTEIN-RELATED"/>
    <property type="match status" value="1"/>
</dbReference>
<feature type="transmembrane region" description="Helical" evidence="6">
    <location>
        <begin position="220"/>
        <end position="241"/>
    </location>
</feature>
<feature type="transmembrane region" description="Helical" evidence="6">
    <location>
        <begin position="162"/>
        <end position="179"/>
    </location>
</feature>
<dbReference type="EMBL" id="JBHSJG010000007">
    <property type="protein sequence ID" value="MFC4986708.1"/>
    <property type="molecule type" value="Genomic_DNA"/>
</dbReference>
<feature type="domain" description="MgtC/SapB/SrpB/YhiD N-terminal" evidence="7">
    <location>
        <begin position="34"/>
        <end position="152"/>
    </location>
</feature>
<dbReference type="InterPro" id="IPR003416">
    <property type="entry name" value="MgtC/SapB/SrpB/YhiD_fam"/>
</dbReference>
<evidence type="ECO:0000313" key="10">
    <source>
        <dbReference type="Proteomes" id="UP001595925"/>
    </source>
</evidence>
<keyword evidence="10" id="KW-1185">Reference proteome</keyword>
<evidence type="ECO:0000256" key="6">
    <source>
        <dbReference type="SAM" id="Phobius"/>
    </source>
</evidence>
<dbReference type="RefSeq" id="WP_224828953.1">
    <property type="nucleotide sequence ID" value="NZ_JAIVEF010000016.1"/>
</dbReference>
<comment type="caution">
    <text evidence="9">The sequence shown here is derived from an EMBL/GenBank/DDBJ whole genome shotgun (WGS) entry which is preliminary data.</text>
</comment>
<dbReference type="Pfam" id="PF13194">
    <property type="entry name" value="DUF4010"/>
    <property type="match status" value="1"/>
</dbReference>
<dbReference type="Pfam" id="PF02308">
    <property type="entry name" value="MgtC"/>
    <property type="match status" value="1"/>
</dbReference>
<protein>
    <submittedName>
        <fullName evidence="9">MgtC/SapB family protein</fullName>
    </submittedName>
</protein>
<feature type="transmembrane region" description="Helical" evidence="6">
    <location>
        <begin position="253"/>
        <end position="274"/>
    </location>
</feature>
<evidence type="ECO:0000256" key="5">
    <source>
        <dbReference type="ARBA" id="ARBA00023136"/>
    </source>
</evidence>
<dbReference type="InterPro" id="IPR025105">
    <property type="entry name" value="DUF4010"/>
</dbReference>
<evidence type="ECO:0000259" key="8">
    <source>
        <dbReference type="Pfam" id="PF13194"/>
    </source>
</evidence>
<dbReference type="PANTHER" id="PTHR39084:SF1">
    <property type="entry name" value="DUF4010 DOMAIN-CONTAINING PROTEIN"/>
    <property type="match status" value="1"/>
</dbReference>
<keyword evidence="3 6" id="KW-0812">Transmembrane</keyword>
<sequence length="433" mass="45540">MFGEIASTIAALFQGIGIEDGVIFEQVSKEVVQLALAVLLGMFLGLEREWSQRSAGIRTFALLSLLGAIMRIIDEPLLLGAGALLVITMSVLLAVRGLLDDEHGSNLSLTTSASMFVAFGVGVLVASGYMLESVTVAVLSSLLLVLKRELHEFAWALSKEEMRSATEFAILAFVIYPLLPDEAFGPWNAIDARTIWLLVIAVSGVGFVNYILVKKYEGRGIAVTGFFGGLVNSTAVIAEMAQRAKTEPPLRDLAVGAILIANAAMAFRNAIVVIPFIPEAAAIVGVPLGAITVTGIVLSLYVSDWSQEIETDLTSPFSLRNALVFGALFLAILVLSAGAEALFSARGFLTTTFLAGLISSGTATATAVTLVATDQITNDLAVAGILAGTLASILVKVFFAATIDRDLVRPVLLWNAILIVVGIVFGSLVIGAP</sequence>
<feature type="transmembrane region" description="Helical" evidence="6">
    <location>
        <begin position="411"/>
        <end position="432"/>
    </location>
</feature>
<feature type="transmembrane region" description="Helical" evidence="6">
    <location>
        <begin position="281"/>
        <end position="302"/>
    </location>
</feature>
<evidence type="ECO:0000259" key="7">
    <source>
        <dbReference type="Pfam" id="PF02308"/>
    </source>
</evidence>
<dbReference type="InterPro" id="IPR049177">
    <property type="entry name" value="MgtC_SapB_SrpB_YhiD_N"/>
</dbReference>
<keyword evidence="5 6" id="KW-0472">Membrane</keyword>
<proteinExistence type="predicted"/>